<reference evidence="3" key="1">
    <citation type="journal article" date="2021" name="PeerJ">
        <title>Extensive microbial diversity within the chicken gut microbiome revealed by metagenomics and culture.</title>
        <authorList>
            <person name="Gilroy R."/>
            <person name="Ravi A."/>
            <person name="Getino M."/>
            <person name="Pursley I."/>
            <person name="Horton D.L."/>
            <person name="Alikhan N.F."/>
            <person name="Baker D."/>
            <person name="Gharbi K."/>
            <person name="Hall N."/>
            <person name="Watson M."/>
            <person name="Adriaenssens E.M."/>
            <person name="Foster-Nyarko E."/>
            <person name="Jarju S."/>
            <person name="Secka A."/>
            <person name="Antonio M."/>
            <person name="Oren A."/>
            <person name="Chaudhuri R.R."/>
            <person name="La Ragione R."/>
            <person name="Hildebrand F."/>
            <person name="Pallen M.J."/>
        </authorList>
    </citation>
    <scope>NUCLEOTIDE SEQUENCE</scope>
    <source>
        <strain evidence="3">9264</strain>
    </source>
</reference>
<dbReference type="Proteomes" id="UP000823889">
    <property type="component" value="Unassembled WGS sequence"/>
</dbReference>
<keyword evidence="1" id="KW-0732">Signal</keyword>
<gene>
    <name evidence="3" type="ORF">H9906_02255</name>
</gene>
<dbReference type="PANTHER" id="PTHR37957:SF1">
    <property type="entry name" value="PHYTASE-LIKE DOMAIN-CONTAINING PROTEIN"/>
    <property type="match status" value="1"/>
</dbReference>
<comment type="caution">
    <text evidence="3">The sequence shown here is derived from an EMBL/GenBank/DDBJ whole genome shotgun (WGS) entry which is preliminary data.</text>
</comment>
<dbReference type="EMBL" id="DWUQ01000041">
    <property type="protein sequence ID" value="HJD43834.1"/>
    <property type="molecule type" value="Genomic_DNA"/>
</dbReference>
<organism evidence="3 4">
    <name type="scientific">Candidatus Paenalcaligenes intestinipullorum</name>
    <dbReference type="NCBI Taxonomy" id="2838718"/>
    <lineage>
        <taxon>Bacteria</taxon>
        <taxon>Pseudomonadati</taxon>
        <taxon>Pseudomonadota</taxon>
        <taxon>Betaproteobacteria</taxon>
        <taxon>Burkholderiales</taxon>
        <taxon>Alcaligenaceae</taxon>
        <taxon>Paenalcaligenes</taxon>
    </lineage>
</organism>
<evidence type="ECO:0000313" key="4">
    <source>
        <dbReference type="Proteomes" id="UP000823889"/>
    </source>
</evidence>
<feature type="domain" description="Phytase-like" evidence="2">
    <location>
        <begin position="85"/>
        <end position="419"/>
    </location>
</feature>
<evidence type="ECO:0000256" key="1">
    <source>
        <dbReference type="SAM" id="SignalP"/>
    </source>
</evidence>
<sequence length="448" mass="50070">MKHTVLCVGLALMVGNVWAQQEYPATLKGHAILKAESTIEAPADAPMDLHTSGKYTTGKKVTALGSVPGKSADRVTGHHLPIQGQPLQGHSGIQVMPDGTMWIVTDNGFGNKTNSSDSMLYANRYRIDWETGTYHQLETVFLSDPQHNVPFRIVHELTGERYLTGSDFDLESMQVIGDSLWFGEEFGPYLIKANKKGHIEAIFETETNERVVRSPDHYAVQSPATPDATYSNVNLRRSKGFEGMAASKDGAFLYPMLEGPLWDESTREWEQKDQRTVLRILEFDVAKERWTGRHWLYPLEGAHHAIGDFNMIDANTALVIERDNGEGTPDKACQENEDTTTCFSQLPQFKRVYKIAFTPEMAGGAVQKVGYIDLLSIQDPQRQARKPLTDGVLQFPFFTIENVDVVDAEHIVVGNDNNYPFSSSRNPNQQDDNELVLLEVGELLKAQP</sequence>
<proteinExistence type="predicted"/>
<dbReference type="PANTHER" id="PTHR37957">
    <property type="entry name" value="BLR7070 PROTEIN"/>
    <property type="match status" value="1"/>
</dbReference>
<protein>
    <submittedName>
        <fullName evidence="3">Esterase-like activity of phytase family protein</fullName>
    </submittedName>
</protein>
<dbReference type="InterPro" id="IPR027372">
    <property type="entry name" value="Phytase-like_dom"/>
</dbReference>
<dbReference type="AlphaFoldDB" id="A0A9D2U8Y7"/>
<name>A0A9D2U8Y7_9BURK</name>
<evidence type="ECO:0000259" key="2">
    <source>
        <dbReference type="Pfam" id="PF13449"/>
    </source>
</evidence>
<accession>A0A9D2U8Y7</accession>
<evidence type="ECO:0000313" key="3">
    <source>
        <dbReference type="EMBL" id="HJD43834.1"/>
    </source>
</evidence>
<dbReference type="Pfam" id="PF13449">
    <property type="entry name" value="Phytase-like"/>
    <property type="match status" value="1"/>
</dbReference>
<reference evidence="3" key="2">
    <citation type="submission" date="2021-04" db="EMBL/GenBank/DDBJ databases">
        <authorList>
            <person name="Gilroy R."/>
        </authorList>
    </citation>
    <scope>NUCLEOTIDE SEQUENCE</scope>
    <source>
        <strain evidence="3">9264</strain>
    </source>
</reference>
<feature type="chain" id="PRO_5039467117" evidence="1">
    <location>
        <begin position="20"/>
        <end position="448"/>
    </location>
</feature>
<feature type="signal peptide" evidence="1">
    <location>
        <begin position="1"/>
        <end position="19"/>
    </location>
</feature>